<reference evidence="4" key="2">
    <citation type="submission" date="2016-04" db="EMBL/GenBank/DDBJ databases">
        <authorList>
            <person name="Guldener U."/>
            <person name="Guldener U."/>
        </authorList>
    </citation>
    <scope>NUCLEOTIDE SEQUENCE [LARGE SCALE GENOMIC DNA]</scope>
    <source>
        <strain evidence="4">UB2112</strain>
    </source>
</reference>
<name>A0A1K0FW46_9BASI</name>
<protein>
    <submittedName>
        <fullName evidence="2">Uncharacterized protein</fullName>
    </submittedName>
</protein>
<dbReference type="OrthoDB" id="2556029at2759"/>
<evidence type="ECO:0000313" key="5">
    <source>
        <dbReference type="Proteomes" id="UP000658997"/>
    </source>
</evidence>
<evidence type="ECO:0000313" key="4">
    <source>
        <dbReference type="Proteomes" id="UP000179920"/>
    </source>
</evidence>
<keyword evidence="5" id="KW-1185">Reference proteome</keyword>
<evidence type="ECO:0000313" key="2">
    <source>
        <dbReference type="EMBL" id="SAM64139.1"/>
    </source>
</evidence>
<sequence>MPRSANTPRATARGETEIRIVAPRHFFEFNHDPMRDFYSQAASLTLSQLIMTEKRVALQEQNGKLDQVVPARGVMRGDVGVWADPDVFSLVMTQPWLSYQRIKDGKVAFWTGFLPRDAVNVVTSPLTVPPGEGVLYPVLFHLERAILDEEGQQELLELQAGGQASDGDHSNSKNQAGTS</sequence>
<dbReference type="EMBL" id="LT558117">
    <property type="protein sequence ID" value="SAM64139.1"/>
    <property type="molecule type" value="Genomic_DNA"/>
</dbReference>
<dbReference type="AlphaFoldDB" id="A0A1K0FW46"/>
<evidence type="ECO:0000256" key="1">
    <source>
        <dbReference type="SAM" id="MobiDB-lite"/>
    </source>
</evidence>
<dbReference type="EMBL" id="ULHB01000148">
    <property type="protein sequence ID" value="SYW83495.1"/>
    <property type="molecule type" value="Genomic_DNA"/>
</dbReference>
<gene>
    <name evidence="3" type="ORF">UBRO2_05197</name>
    <name evidence="2" type="ORF">UBRO_08397</name>
</gene>
<feature type="region of interest" description="Disordered" evidence="1">
    <location>
        <begin position="158"/>
        <end position="179"/>
    </location>
</feature>
<accession>A0A1K0FW46</accession>
<dbReference type="Proteomes" id="UP000179920">
    <property type="component" value="Chromosome I"/>
</dbReference>
<proteinExistence type="predicted"/>
<dbReference type="Proteomes" id="UP000658997">
    <property type="component" value="Unassembled WGS sequence"/>
</dbReference>
<organism evidence="2 4">
    <name type="scientific">Ustilago bromivora</name>
    <dbReference type="NCBI Taxonomy" id="307758"/>
    <lineage>
        <taxon>Eukaryota</taxon>
        <taxon>Fungi</taxon>
        <taxon>Dikarya</taxon>
        <taxon>Basidiomycota</taxon>
        <taxon>Ustilaginomycotina</taxon>
        <taxon>Ustilaginomycetes</taxon>
        <taxon>Ustilaginales</taxon>
        <taxon>Ustilaginaceae</taxon>
        <taxon>Ustilago</taxon>
    </lineage>
</organism>
<reference evidence="3" key="3">
    <citation type="submission" date="2018-08" db="EMBL/GenBank/DDBJ databases">
        <authorList>
            <person name="Guldener U."/>
        </authorList>
    </citation>
    <scope>NUCLEOTIDE SEQUENCE</scope>
    <source>
        <strain evidence="3">UB2</strain>
    </source>
</reference>
<evidence type="ECO:0000313" key="3">
    <source>
        <dbReference type="EMBL" id="SYW83495.1"/>
    </source>
</evidence>
<reference evidence="2" key="1">
    <citation type="submission" date="2016-04" db="EMBL/GenBank/DDBJ databases">
        <authorList>
            <person name="Evans L.H."/>
            <person name="Alamgir A."/>
            <person name="Owens N."/>
            <person name="Weber N.D."/>
            <person name="Virtaneva K."/>
            <person name="Barbian K."/>
            <person name="Babar A."/>
            <person name="Rosenke K."/>
        </authorList>
    </citation>
    <scope>NUCLEOTIDE SEQUENCE</scope>
    <source>
        <strain evidence="2">UB2112</strain>
    </source>
</reference>